<evidence type="ECO:0000313" key="2">
    <source>
        <dbReference type="Proteomes" id="UP001607302"/>
    </source>
</evidence>
<sequence length="80" mass="9651">MEKTAIIWEFRNRIEQSNLVSHIATRKPPKEFPSWFLYVRVLKVIEIYHYHVIRCNRVILKKKKSIGQLITRSHVKFLSS</sequence>
<evidence type="ECO:0000313" key="1">
    <source>
        <dbReference type="EMBL" id="KAL2738890.1"/>
    </source>
</evidence>
<comment type="caution">
    <text evidence="1">The sequence shown here is derived from an EMBL/GenBank/DDBJ whole genome shotgun (WGS) entry which is preliminary data.</text>
</comment>
<accession>A0ABD2C1I7</accession>
<keyword evidence="2" id="KW-1185">Reference proteome</keyword>
<reference evidence="1 2" key="1">
    <citation type="journal article" date="2024" name="Ann. Entomol. Soc. Am.">
        <title>Genomic analyses of the southern and eastern yellowjacket wasps (Hymenoptera: Vespidae) reveal evolutionary signatures of social life.</title>
        <authorList>
            <person name="Catto M.A."/>
            <person name="Caine P.B."/>
            <person name="Orr S.E."/>
            <person name="Hunt B.G."/>
            <person name="Goodisman M.A.D."/>
        </authorList>
    </citation>
    <scope>NUCLEOTIDE SEQUENCE [LARGE SCALE GENOMIC DNA]</scope>
    <source>
        <strain evidence="1">233</strain>
        <tissue evidence="1">Head and thorax</tissue>
    </source>
</reference>
<protein>
    <submittedName>
        <fullName evidence="1">Uncharacterized protein</fullName>
    </submittedName>
</protein>
<dbReference type="AlphaFoldDB" id="A0ABD2C1I7"/>
<gene>
    <name evidence="1" type="ORF">V1478_001456</name>
</gene>
<proteinExistence type="predicted"/>
<dbReference type="Proteomes" id="UP001607302">
    <property type="component" value="Unassembled WGS sequence"/>
</dbReference>
<name>A0ABD2C1I7_VESSQ</name>
<organism evidence="1 2">
    <name type="scientific">Vespula squamosa</name>
    <name type="common">Southern yellow jacket</name>
    <name type="synonym">Wasp</name>
    <dbReference type="NCBI Taxonomy" id="30214"/>
    <lineage>
        <taxon>Eukaryota</taxon>
        <taxon>Metazoa</taxon>
        <taxon>Ecdysozoa</taxon>
        <taxon>Arthropoda</taxon>
        <taxon>Hexapoda</taxon>
        <taxon>Insecta</taxon>
        <taxon>Pterygota</taxon>
        <taxon>Neoptera</taxon>
        <taxon>Endopterygota</taxon>
        <taxon>Hymenoptera</taxon>
        <taxon>Apocrita</taxon>
        <taxon>Aculeata</taxon>
        <taxon>Vespoidea</taxon>
        <taxon>Vespidae</taxon>
        <taxon>Vespinae</taxon>
        <taxon>Vespula</taxon>
    </lineage>
</organism>
<dbReference type="EMBL" id="JAUDFV010000025">
    <property type="protein sequence ID" value="KAL2738890.1"/>
    <property type="molecule type" value="Genomic_DNA"/>
</dbReference>